<dbReference type="Gene3D" id="1.25.40.80">
    <property type="match status" value="1"/>
</dbReference>
<protein>
    <submittedName>
        <fullName evidence="1">Cryptochrome/photolyase family protein</fullName>
    </submittedName>
</protein>
<dbReference type="PANTHER" id="PTHR38657:SF1">
    <property type="entry name" value="SLR1343 PROTEIN"/>
    <property type="match status" value="1"/>
</dbReference>
<dbReference type="EMBL" id="CP031769">
    <property type="protein sequence ID" value="AXR06589.1"/>
    <property type="molecule type" value="Genomic_DNA"/>
</dbReference>
<dbReference type="OrthoDB" id="5288100at2"/>
<evidence type="ECO:0000313" key="1">
    <source>
        <dbReference type="EMBL" id="AXR06589.1"/>
    </source>
</evidence>
<dbReference type="AlphaFoldDB" id="A0A346NM32"/>
<accession>A0A346NM32</accession>
<dbReference type="PANTHER" id="PTHR38657">
    <property type="entry name" value="SLR1343 PROTEIN"/>
    <property type="match status" value="1"/>
</dbReference>
<dbReference type="InterPro" id="IPR052551">
    <property type="entry name" value="UV-DNA_repair_photolyase"/>
</dbReference>
<evidence type="ECO:0000313" key="2">
    <source>
        <dbReference type="Proteomes" id="UP000262073"/>
    </source>
</evidence>
<dbReference type="InterPro" id="IPR014729">
    <property type="entry name" value="Rossmann-like_a/b/a_fold"/>
</dbReference>
<dbReference type="GO" id="GO:0016829">
    <property type="term" value="F:lyase activity"/>
    <property type="evidence" value="ECO:0007669"/>
    <property type="project" value="UniProtKB-KW"/>
</dbReference>
<keyword evidence="2" id="KW-1185">Reference proteome</keyword>
<gene>
    <name evidence="1" type="ORF">D0Y50_09530</name>
</gene>
<keyword evidence="1" id="KW-0456">Lyase</keyword>
<name>A0A346NM32_9ALTE</name>
<dbReference type="Pfam" id="PF04244">
    <property type="entry name" value="DPRP"/>
    <property type="match status" value="1"/>
</dbReference>
<sequence length="513" mass="59619">MAGTLRLILGDQLTRTLPVLTEANRQSDVILLAEVKEEATYVKHHKKKIILLFSAMRHFASTLRQDGFKVHYRKYDDYDNKGSLLAEVQAAKAAYHCHSVVVTEPGEYRLLDAMQRWAEQLDCPVTLLPDCRFLSTKQDFRYWAQDRKILRMEFFYREMRKKTGILMEQGGPIGGKWNFDSSNREPMPVTVQPPAPTRFEPDDITRQVIALVDETFADHFGESTQFHYAVTRQQALQVLNEFIAQRLPDFGQYQDAMRHNMPWLFHSHISFYINCGLLTPGEVIEQAETAYHTGEAPLNSVEGFIRQILGWREFVRGYYWHFMPELKHDNYFNARRALPDFFWHGYTNMNCLRQCITDTRQHAYAHHIQRLMVLGNFALLCELAPEAVQQWYLLVYADAYEWVELPNVAGMILYADGGKLASKPYISSGSYINKMSDYCKNCGYSVSKKTGDNACPFNYLYWRFIDVHQHVLRSNPRMALIYKSFERMGPDKIAALRDEATAFLTKISKNEEV</sequence>
<organism evidence="1 2">
    <name type="scientific">Salinimonas sediminis</name>
    <dbReference type="NCBI Taxonomy" id="2303538"/>
    <lineage>
        <taxon>Bacteria</taxon>
        <taxon>Pseudomonadati</taxon>
        <taxon>Pseudomonadota</taxon>
        <taxon>Gammaproteobacteria</taxon>
        <taxon>Alteromonadales</taxon>
        <taxon>Alteromonadaceae</taxon>
        <taxon>Alteromonas/Salinimonas group</taxon>
        <taxon>Salinimonas</taxon>
    </lineage>
</organism>
<dbReference type="KEGG" id="salm:D0Y50_09530"/>
<proteinExistence type="predicted"/>
<dbReference type="InterPro" id="IPR036134">
    <property type="entry name" value="Crypto/Photolyase_FAD-like_sf"/>
</dbReference>
<dbReference type="RefSeq" id="WP_117316652.1">
    <property type="nucleotide sequence ID" value="NZ_CP031769.1"/>
</dbReference>
<dbReference type="InterPro" id="IPR007357">
    <property type="entry name" value="PhrB-like"/>
</dbReference>
<dbReference type="SUPFAM" id="SSF48173">
    <property type="entry name" value="Cryptochrome/photolyase FAD-binding domain"/>
    <property type="match status" value="1"/>
</dbReference>
<dbReference type="Gene3D" id="1.10.10.1710">
    <property type="entry name" value="Deoxyribodipyrimidine photolyase-related"/>
    <property type="match status" value="1"/>
</dbReference>
<dbReference type="Proteomes" id="UP000262073">
    <property type="component" value="Chromosome"/>
</dbReference>
<dbReference type="Gene3D" id="1.10.579.10">
    <property type="entry name" value="DNA Cyclobutane Dipyrimidine Photolyase, subunit A, domain 3"/>
    <property type="match status" value="1"/>
</dbReference>
<reference evidence="1 2" key="1">
    <citation type="submission" date="2018-08" db="EMBL/GenBank/DDBJ databases">
        <title>Salinimonas sediminis sp. nov., a piezophilic bacterium isolated from a deep-sea sediment sample from the New Britain Trench.</title>
        <authorList>
            <person name="Cao J."/>
        </authorList>
    </citation>
    <scope>NUCLEOTIDE SEQUENCE [LARGE SCALE GENOMIC DNA]</scope>
    <source>
        <strain evidence="1 2">N102</strain>
    </source>
</reference>
<dbReference type="Gene3D" id="3.40.50.620">
    <property type="entry name" value="HUPs"/>
    <property type="match status" value="1"/>
</dbReference>